<dbReference type="AlphaFoldDB" id="A0A0S1TS42"/>
<feature type="transmembrane region" description="Helical" evidence="1">
    <location>
        <begin position="38"/>
        <end position="60"/>
    </location>
</feature>
<proteinExistence type="evidence at transcript level"/>
<protein>
    <submittedName>
        <fullName evidence="2">Odorant receptor 9</fullName>
    </submittedName>
</protein>
<feature type="transmembrane region" description="Helical" evidence="1">
    <location>
        <begin position="72"/>
        <end position="95"/>
    </location>
</feature>
<keyword evidence="1" id="KW-0472">Membrane</keyword>
<keyword evidence="2" id="KW-0675">Receptor</keyword>
<name>A0A0S1TS42_ATHDI</name>
<evidence type="ECO:0000313" key="2">
    <source>
        <dbReference type="EMBL" id="ALM26197.1"/>
    </source>
</evidence>
<organism evidence="2">
    <name type="scientific">Athetis dissimilis</name>
    <name type="common">Moth</name>
    <name type="synonym">Proxenus dissimilis</name>
    <dbReference type="NCBI Taxonomy" id="1737331"/>
    <lineage>
        <taxon>Eukaryota</taxon>
        <taxon>Metazoa</taxon>
        <taxon>Ecdysozoa</taxon>
        <taxon>Arthropoda</taxon>
        <taxon>Hexapoda</taxon>
        <taxon>Insecta</taxon>
        <taxon>Pterygota</taxon>
        <taxon>Neoptera</taxon>
        <taxon>Endopterygota</taxon>
        <taxon>Lepidoptera</taxon>
        <taxon>Glossata</taxon>
        <taxon>Ditrysia</taxon>
        <taxon>Noctuoidea</taxon>
        <taxon>Noctuidae</taxon>
        <taxon>Noctuinae</taxon>
        <taxon>Athetis</taxon>
    </lineage>
</organism>
<gene>
    <name evidence="2" type="primary">OR9</name>
</gene>
<accession>A0A0S1TS42</accession>
<evidence type="ECO:0000256" key="1">
    <source>
        <dbReference type="SAM" id="Phobius"/>
    </source>
</evidence>
<sequence>MLEHFENSLKIVNFYLGLFGLAIKRRDNKSILGFVRSYWIYIAHFSSFNLEVVAQIWWGFEAIITRKKFVEITRLVPCMVICIASLFKTLSILYYQHDNNEFIESMKGLLVNQMDVTEEERCFKKKVIDSHVSILRHIHKKAISLITLGLIMFSLAPVFTIVPEYLRSSEVKLELPFIAYYPFNEFDIRYFPLVYIHQCISGT</sequence>
<keyword evidence="1" id="KW-0812">Transmembrane</keyword>
<dbReference type="EMBL" id="KR935705">
    <property type="protein sequence ID" value="ALM26197.1"/>
    <property type="molecule type" value="mRNA"/>
</dbReference>
<reference evidence="2" key="1">
    <citation type="journal article" date="2016" name="PLoS ONE">
        <title>Identification of Putative Chemosensory Receptor Genes from the Athetis dissimilis Antennal Transcriptome.</title>
        <authorList>
            <person name="Dong J."/>
            <person name="Song Y."/>
            <person name="Li W."/>
            <person name="Shi J."/>
            <person name="Wang Z."/>
        </authorList>
    </citation>
    <scope>NUCLEOTIDE SEQUENCE</scope>
    <source>
        <tissue evidence="2">Antenna</tissue>
    </source>
</reference>
<feature type="transmembrane region" description="Helical" evidence="1">
    <location>
        <begin position="142"/>
        <end position="162"/>
    </location>
</feature>
<keyword evidence="1" id="KW-1133">Transmembrane helix</keyword>